<dbReference type="PROSITE" id="PS50112">
    <property type="entry name" value="PAS"/>
    <property type="match status" value="1"/>
</dbReference>
<reference evidence="11" key="1">
    <citation type="journal article" date="2019" name="Sci. Rep.">
        <title>Draft genome of Tanacetum cinerariifolium, the natural source of mosquito coil.</title>
        <authorList>
            <person name="Yamashiro T."/>
            <person name="Shiraishi A."/>
            <person name="Satake H."/>
            <person name="Nakayama K."/>
        </authorList>
    </citation>
    <scope>NUCLEOTIDE SEQUENCE</scope>
</reference>
<dbReference type="PROSITE" id="PS50110">
    <property type="entry name" value="RESPONSE_REGULATORY"/>
    <property type="match status" value="1"/>
</dbReference>
<dbReference type="PANTHER" id="PTHR44757">
    <property type="entry name" value="DIGUANYLATE CYCLASE DGCP"/>
    <property type="match status" value="1"/>
</dbReference>
<keyword evidence="3" id="KW-0157">Chromophore</keyword>
<feature type="compositionally biased region" description="Low complexity" evidence="6">
    <location>
        <begin position="728"/>
        <end position="737"/>
    </location>
</feature>
<dbReference type="SMART" id="SM00267">
    <property type="entry name" value="GGDEF"/>
    <property type="match status" value="2"/>
</dbReference>
<name>A0A699GH89_TANCI</name>
<evidence type="ECO:0000256" key="5">
    <source>
        <dbReference type="PROSITE-ProRule" id="PRU00169"/>
    </source>
</evidence>
<feature type="domain" description="GGDEF" evidence="10">
    <location>
        <begin position="147"/>
        <end position="280"/>
    </location>
</feature>
<feature type="compositionally biased region" description="Basic residues" evidence="6">
    <location>
        <begin position="1945"/>
        <end position="1954"/>
    </location>
</feature>
<evidence type="ECO:0000256" key="4">
    <source>
        <dbReference type="ARBA" id="ARBA00023170"/>
    </source>
</evidence>
<dbReference type="InterPro" id="IPR035919">
    <property type="entry name" value="EAL_sf"/>
</dbReference>
<feature type="region of interest" description="Disordered" evidence="6">
    <location>
        <begin position="1941"/>
        <end position="1991"/>
    </location>
</feature>
<dbReference type="GO" id="GO:0000160">
    <property type="term" value="P:phosphorelay signal transduction system"/>
    <property type="evidence" value="ECO:0007669"/>
    <property type="project" value="InterPro"/>
</dbReference>
<dbReference type="Gene3D" id="3.30.450.20">
    <property type="entry name" value="PAS domain"/>
    <property type="match status" value="1"/>
</dbReference>
<feature type="compositionally biased region" description="Basic residues" evidence="6">
    <location>
        <begin position="776"/>
        <end position="785"/>
    </location>
</feature>
<dbReference type="InterPro" id="IPR001633">
    <property type="entry name" value="EAL_dom"/>
</dbReference>
<feature type="compositionally biased region" description="Basic residues" evidence="6">
    <location>
        <begin position="633"/>
        <end position="649"/>
    </location>
</feature>
<dbReference type="InterPro" id="IPR029787">
    <property type="entry name" value="Nucleotide_cyclase"/>
</dbReference>
<accession>A0A699GH89</accession>
<feature type="region of interest" description="Disordered" evidence="6">
    <location>
        <begin position="2010"/>
        <end position="2067"/>
    </location>
</feature>
<dbReference type="InterPro" id="IPR021800">
    <property type="entry name" value="DUF3369"/>
</dbReference>
<feature type="compositionally biased region" description="Gly residues" evidence="6">
    <location>
        <begin position="798"/>
        <end position="815"/>
    </location>
</feature>
<dbReference type="SUPFAM" id="SSF141868">
    <property type="entry name" value="EAL domain-like"/>
    <property type="match status" value="2"/>
</dbReference>
<protein>
    <submittedName>
        <fullName evidence="11">Uncharacterized signaling protein CC_0091-like</fullName>
    </submittedName>
</protein>
<dbReference type="EMBL" id="BKCJ010000002">
    <property type="protein sequence ID" value="GEU28178.1"/>
    <property type="molecule type" value="Genomic_DNA"/>
</dbReference>
<dbReference type="GO" id="GO:0009881">
    <property type="term" value="F:photoreceptor activity"/>
    <property type="evidence" value="ECO:0007669"/>
    <property type="project" value="UniProtKB-KW"/>
</dbReference>
<evidence type="ECO:0000256" key="3">
    <source>
        <dbReference type="ARBA" id="ARBA00022991"/>
    </source>
</evidence>
<feature type="region of interest" description="Disordered" evidence="6">
    <location>
        <begin position="694"/>
        <end position="863"/>
    </location>
</feature>
<organism evidence="11">
    <name type="scientific">Tanacetum cinerariifolium</name>
    <name type="common">Dalmatian daisy</name>
    <name type="synonym">Chrysanthemum cinerariifolium</name>
    <dbReference type="NCBI Taxonomy" id="118510"/>
    <lineage>
        <taxon>Eukaryota</taxon>
        <taxon>Viridiplantae</taxon>
        <taxon>Streptophyta</taxon>
        <taxon>Embryophyta</taxon>
        <taxon>Tracheophyta</taxon>
        <taxon>Spermatophyta</taxon>
        <taxon>Magnoliopsida</taxon>
        <taxon>eudicotyledons</taxon>
        <taxon>Gunneridae</taxon>
        <taxon>Pentapetalae</taxon>
        <taxon>asterids</taxon>
        <taxon>campanulids</taxon>
        <taxon>Asterales</taxon>
        <taxon>Asteraceae</taxon>
        <taxon>Asteroideae</taxon>
        <taxon>Anthemideae</taxon>
        <taxon>Anthemidinae</taxon>
        <taxon>Tanacetum</taxon>
    </lineage>
</organism>
<dbReference type="PROSITE" id="PS50887">
    <property type="entry name" value="GGDEF"/>
    <property type="match status" value="2"/>
</dbReference>
<dbReference type="Gene3D" id="3.20.20.450">
    <property type="entry name" value="EAL domain"/>
    <property type="match status" value="2"/>
</dbReference>
<feature type="compositionally biased region" description="Basic residues" evidence="6">
    <location>
        <begin position="700"/>
        <end position="715"/>
    </location>
</feature>
<dbReference type="SUPFAM" id="SSF52172">
    <property type="entry name" value="CheY-like"/>
    <property type="match status" value="1"/>
</dbReference>
<feature type="compositionally biased region" description="Basic and acidic residues" evidence="6">
    <location>
        <begin position="1955"/>
        <end position="1970"/>
    </location>
</feature>
<feature type="compositionally biased region" description="Basic residues" evidence="6">
    <location>
        <begin position="663"/>
        <end position="674"/>
    </location>
</feature>
<dbReference type="SMART" id="SM00052">
    <property type="entry name" value="EAL"/>
    <property type="match status" value="1"/>
</dbReference>
<dbReference type="Pfam" id="PF11849">
    <property type="entry name" value="DUF3369"/>
    <property type="match status" value="1"/>
</dbReference>
<keyword evidence="4" id="KW-0675">Receptor</keyword>
<feature type="domain" description="EAL" evidence="9">
    <location>
        <begin position="289"/>
        <end position="545"/>
    </location>
</feature>
<dbReference type="Pfam" id="PF00990">
    <property type="entry name" value="GGDEF"/>
    <property type="match status" value="2"/>
</dbReference>
<dbReference type="Pfam" id="PF00563">
    <property type="entry name" value="EAL"/>
    <property type="match status" value="2"/>
</dbReference>
<dbReference type="InterPro" id="IPR011006">
    <property type="entry name" value="CheY-like_superfamily"/>
</dbReference>
<feature type="compositionally biased region" description="Basic residues" evidence="6">
    <location>
        <begin position="546"/>
        <end position="556"/>
    </location>
</feature>
<dbReference type="Gene3D" id="3.30.70.270">
    <property type="match status" value="2"/>
</dbReference>
<feature type="domain" description="PAS" evidence="8">
    <location>
        <begin position="1"/>
        <end position="29"/>
    </location>
</feature>
<dbReference type="Gene3D" id="3.40.50.2300">
    <property type="match status" value="1"/>
</dbReference>
<dbReference type="SMART" id="SM00448">
    <property type="entry name" value="REC"/>
    <property type="match status" value="1"/>
</dbReference>
<dbReference type="SUPFAM" id="SSF55073">
    <property type="entry name" value="Nucleotide cyclase"/>
    <property type="match status" value="2"/>
</dbReference>
<dbReference type="InterPro" id="IPR043128">
    <property type="entry name" value="Rev_trsase/Diguanyl_cyclase"/>
</dbReference>
<evidence type="ECO:0000256" key="1">
    <source>
        <dbReference type="ARBA" id="ARBA00022543"/>
    </source>
</evidence>
<dbReference type="InterPro" id="IPR052155">
    <property type="entry name" value="Biofilm_reg_signaling"/>
</dbReference>
<keyword evidence="2" id="KW-0716">Sensory transduction</keyword>
<dbReference type="InterPro" id="IPR000160">
    <property type="entry name" value="GGDEF_dom"/>
</dbReference>
<evidence type="ECO:0000313" key="11">
    <source>
        <dbReference type="EMBL" id="GEU28178.1"/>
    </source>
</evidence>
<feature type="compositionally biased region" description="Basic and acidic residues" evidence="6">
    <location>
        <begin position="745"/>
        <end position="762"/>
    </location>
</feature>
<dbReference type="CDD" id="cd00130">
    <property type="entry name" value="PAS"/>
    <property type="match status" value="1"/>
</dbReference>
<feature type="region of interest" description="Disordered" evidence="6">
    <location>
        <begin position="529"/>
        <end position="592"/>
    </location>
</feature>
<gene>
    <name evidence="11" type="ORF">Tci_000156</name>
</gene>
<comment type="caution">
    <text evidence="11">The sequence shown here is derived from an EMBL/GenBank/DDBJ whole genome shotgun (WGS) entry which is preliminary data.</text>
</comment>
<dbReference type="InterPro" id="IPR035965">
    <property type="entry name" value="PAS-like_dom_sf"/>
</dbReference>
<dbReference type="CDD" id="cd01949">
    <property type="entry name" value="GGDEF"/>
    <property type="match status" value="2"/>
</dbReference>
<feature type="modified residue" description="4-aspartylphosphate" evidence="5">
    <location>
        <position position="1452"/>
    </location>
</feature>
<dbReference type="NCBIfam" id="TIGR00254">
    <property type="entry name" value="GGDEF"/>
    <property type="match status" value="2"/>
</dbReference>
<sequence length="2253" mass="245709">MEEAGDVVFRLDANGAIAFASKRAVALTGRLAPLPGLPLARLLADDDVAPLAALLAAVRASQAPQLLQVRIKTPEADIRHELRVSCLVRADGTPDLLVVGRDISQQRATEDRLRHLATHDALTELPNRLLLSDRIRMVIANARRSGQGFSVATIGLDSFKKVNDGLGHPVGDALLQMAAARLRKTLRDSDTLARVGGDEFVAILPGTHTEAQIKLVTGRLIATLQSPFEIGSHTIYVGASVGVAIYPLHAEDEVKLVALADAAMSRAKETGKARCVVYSPAQAGPPQHDISLEAAMFQAVREGEFLLYYQPIVDAPTREIQGFETLMRWKHPTLGMVPPVRFIPIAEANGLINLLGAWALKAACVQLRQFEEVARRDLYISVNISPRQFRNDKFLDVLDDALAFSGLAGERLVLEITEGTLMVDPAHAEAILTKMAERRARIAIDDFGTGYSSLAYLKRFPISVLKIDRAFIRDLPGSQKDGAICNTVLDLAKHLDLSVVAEGVETEEQMAWLDQRGCQCPHERELSIRHGARRQDAGAAVGLRAPARRHARFRQGHHGDPGRHARRRRPGIQHDAHRAVRSGTHAEGAAAGQQRHVLGFRPARQHGVQGGGGAGHGRHRPPGAGPETDRGTGRRRGRRRSHRRPHRNGKGGAGGDRGAPDRHGRRTPERRRSRGVLDAAHAGPHDAHLLHARALARTAAPRRRRRLQRGRRGARHAGPGHGAGGPRGRPALAPAGAPDRRHAHRDAAAGRRGDRGLRLDRRPVHHGGPVRAGAVARRRRGRRRSGGADRTLCVAAGRGAGPPDGGHRTGQGGGSERPVHRAAVAPRRAARQGAGANAPTRGRQQDPAQRPGRHARRAGNGQSRRELLAAMSFDDAYEPNVFHAALNSDRVIFIENARDAKFAAKLPQWWKTSLSEARSFVIIPLSYNGQAAGFLYGDWDDTFPPIQLSPTEFSLLNDIRMMVRMVDQHQRQHGLGNRRGADAHARIVAAERLHQHRVAFLVDRMARRADRGRRFDGNRHRDVLPGGDAAQHAARVIADKALRRQLVAMLGALLRHRFETGADLHALDGVNPHHGVRDVGVELVVDGLPQAHGHVLRHHIDARANRIARLAQVVHGRFHARDQVGVAAGGKERIIVHVGPVLERYRNVAQLAHAALEHGAVLLQQPFLGDRRGADDGRGQARRRPAAAARIAHAVLVPVRVVGVAGPETLGDVAVILAALVFVTDQQRNRRAGGHALVHARQDFHRIRLLALRHVARRAGLAAVEFRLDVRLGQGQPRRAAIDHATDRGTVRLPEGRYRKQFAKCITGHRKRIFGNNGKVPHSTRAHRGSQGKVEFFLTIAYILYLREHRAILEKRHMPQPITPPGPSAAKDDQDDLVFLEEHPAEPAATGARSVWRVMIIDDDEDVHSTTTFALGNLDMQGRPLEFVHAYSASQARDLLRNEPDIAVILLDVVMEQDDAGLHLVRYIRETLGLADVRIILRTGQPGYAPEIDAIRDFDINDYKTKSELTRIKLYTTVTSAIRSYEQIRKIDDSRRGLNQIVHASTELMALHGVQNFASGVLAQIGDLLGVPASGVLCVKDCPAGGCHELMVMAACGRYRHLDRGALARPGDTLPPLDDDRVRAAMEQALAGRQNVYGADFITLYFGGKSSRDFVAFIDVEHPPTDINERLLDVFCGNVAVGLDNVELVSHLHNAAFFDQLCKLPNRTRLIELLEERLGTTPGAAPDAVAANATLALVDLDHFAETNDALGHQFGDLLLVSVANRLQAELGRHVAVARIGGDIFALLGDPEQVNPATVLAQFQRPFSIDGQDVQLSATLGLVRLDEHEGSGGDALKDADIALKRAKSQQRAGHFYFSRSMGVEIRERVRMMHALRTAFGRQELFVMYQPQIDLDTRRPVGAEALLRWQTPDGKFVSPDRFIPIAEYSGLIIDLGAVPPPALPRHAAPRAGRHGRAGAEHRTGDHGIDGDGRTGSADQDARPDQADRRVDRHRRFRHRLFVAVVPAAVAGGPAQDRPRVRHGNHGFRARQQHRRDGDSAGPQPGPDGDCRGGGRRAPGADPARAGLPAGAGLPVCPADEGRCAAGMARYGFEAVADVGMTLQINRRHALTPGAALRLEHGARHVVERNHAQDGLGVHHRQIARMLFQHDAAHLVDLGVGRDRDRVIVHVLAHGAGAHGAVVGVQGAQHLAEGQHADQVAEFHDDQRADVLFRHDIGGLGQRLIGRDGVEDAAFDLQDFGDFHVWPSCPLRGFVG</sequence>
<feature type="compositionally biased region" description="Low complexity" evidence="6">
    <location>
        <begin position="2055"/>
        <end position="2067"/>
    </location>
</feature>
<feature type="compositionally biased region" description="Basic and acidic residues" evidence="6">
    <location>
        <begin position="1977"/>
        <end position="1988"/>
    </location>
</feature>
<evidence type="ECO:0000259" key="7">
    <source>
        <dbReference type="PROSITE" id="PS50110"/>
    </source>
</evidence>
<feature type="domain" description="Response regulatory" evidence="7">
    <location>
        <begin position="1397"/>
        <end position="1521"/>
    </location>
</feature>
<evidence type="ECO:0000256" key="2">
    <source>
        <dbReference type="ARBA" id="ARBA00022606"/>
    </source>
</evidence>
<evidence type="ECO:0000259" key="8">
    <source>
        <dbReference type="PROSITE" id="PS50112"/>
    </source>
</evidence>
<dbReference type="PROSITE" id="PS50883">
    <property type="entry name" value="EAL"/>
    <property type="match status" value="1"/>
</dbReference>
<evidence type="ECO:0000256" key="6">
    <source>
        <dbReference type="SAM" id="MobiDB-lite"/>
    </source>
</evidence>
<dbReference type="PANTHER" id="PTHR44757:SF2">
    <property type="entry name" value="BIOFILM ARCHITECTURE MAINTENANCE PROTEIN MBAA"/>
    <property type="match status" value="1"/>
</dbReference>
<dbReference type="SUPFAM" id="SSF55785">
    <property type="entry name" value="PYP-like sensor domain (PAS domain)"/>
    <property type="match status" value="1"/>
</dbReference>
<proteinExistence type="predicted"/>
<feature type="domain" description="GGDEF" evidence="10">
    <location>
        <begin position="1731"/>
        <end position="1858"/>
    </location>
</feature>
<feature type="compositionally biased region" description="Basic residues" evidence="6">
    <location>
        <begin position="2017"/>
        <end position="2031"/>
    </location>
</feature>
<dbReference type="InterPro" id="IPR000014">
    <property type="entry name" value="PAS"/>
</dbReference>
<keyword evidence="5" id="KW-0597">Phosphoprotein</keyword>
<dbReference type="CDD" id="cd01948">
    <property type="entry name" value="EAL"/>
    <property type="match status" value="2"/>
</dbReference>
<keyword evidence="1" id="KW-0600">Photoreceptor protein</keyword>
<evidence type="ECO:0000259" key="9">
    <source>
        <dbReference type="PROSITE" id="PS50883"/>
    </source>
</evidence>
<feature type="region of interest" description="Disordered" evidence="6">
    <location>
        <begin position="604"/>
        <end position="675"/>
    </location>
</feature>
<dbReference type="InterPro" id="IPR001789">
    <property type="entry name" value="Sig_transdc_resp-reg_receiver"/>
</dbReference>
<evidence type="ECO:0000259" key="10">
    <source>
        <dbReference type="PROSITE" id="PS50887"/>
    </source>
</evidence>
<feature type="compositionally biased region" description="Low complexity" evidence="6">
    <location>
        <begin position="821"/>
        <end position="838"/>
    </location>
</feature>